<dbReference type="GO" id="GO:0003676">
    <property type="term" value="F:nucleic acid binding"/>
    <property type="evidence" value="ECO:0007669"/>
    <property type="project" value="InterPro"/>
</dbReference>
<dbReference type="Proteomes" id="UP000601435">
    <property type="component" value="Unassembled WGS sequence"/>
</dbReference>
<dbReference type="InterPro" id="IPR035979">
    <property type="entry name" value="RBD_domain_sf"/>
</dbReference>
<dbReference type="AlphaFoldDB" id="A0A813CN16"/>
<dbReference type="InterPro" id="IPR012677">
    <property type="entry name" value="Nucleotide-bd_a/b_plait_sf"/>
</dbReference>
<protein>
    <submittedName>
        <fullName evidence="1">HERC2 protein</fullName>
    </submittedName>
</protein>
<keyword evidence="2" id="KW-1185">Reference proteome</keyword>
<evidence type="ECO:0000313" key="1">
    <source>
        <dbReference type="EMBL" id="CAE7943820.1"/>
    </source>
</evidence>
<proteinExistence type="predicted"/>
<dbReference type="Gene3D" id="3.30.70.330">
    <property type="match status" value="1"/>
</dbReference>
<dbReference type="OrthoDB" id="6730379at2759"/>
<organism evidence="1 2">
    <name type="scientific">Symbiodinium necroappetens</name>
    <dbReference type="NCBI Taxonomy" id="1628268"/>
    <lineage>
        <taxon>Eukaryota</taxon>
        <taxon>Sar</taxon>
        <taxon>Alveolata</taxon>
        <taxon>Dinophyceae</taxon>
        <taxon>Suessiales</taxon>
        <taxon>Symbiodiniaceae</taxon>
        <taxon>Symbiodinium</taxon>
    </lineage>
</organism>
<reference evidence="1" key="1">
    <citation type="submission" date="2021-02" db="EMBL/GenBank/DDBJ databases">
        <authorList>
            <person name="Dougan E. K."/>
            <person name="Rhodes N."/>
            <person name="Thang M."/>
            <person name="Chan C."/>
        </authorList>
    </citation>
    <scope>NUCLEOTIDE SEQUENCE</scope>
</reference>
<comment type="caution">
    <text evidence="1">The sequence shown here is derived from an EMBL/GenBank/DDBJ whole genome shotgun (WGS) entry which is preliminary data.</text>
</comment>
<gene>
    <name evidence="1" type="primary">HERC2</name>
    <name evidence="1" type="ORF">SNEC2469_LOCUS35182</name>
</gene>
<accession>A0A813CN16</accession>
<dbReference type="EMBL" id="CAJNJA010100541">
    <property type="protein sequence ID" value="CAE7943820.1"/>
    <property type="molecule type" value="Genomic_DNA"/>
</dbReference>
<sequence length="118" mass="13336">MTSTVLYSGLTVSADRTGQPRKSLDFQDRSQLFPTDTTDKEDAVFRVRMEKLPTRISAEALENKIQVLLKKVVVRPVHMEVVMDPIMGRPRGHCYLDFLDSQSSEKALELDGLEVPKS</sequence>
<dbReference type="SUPFAM" id="SSF54928">
    <property type="entry name" value="RNA-binding domain, RBD"/>
    <property type="match status" value="1"/>
</dbReference>
<evidence type="ECO:0000313" key="2">
    <source>
        <dbReference type="Proteomes" id="UP000601435"/>
    </source>
</evidence>
<name>A0A813CN16_9DINO</name>